<sequence length="103" mass="10542">VKNLILTAVILTLLGSCVDEYQDANPPRALDGPYFTLSAGGDVLETAENGNFIGADQTIVFTLNVINCQGGIDSVGVTVNEEDLGSAVVDATSLSAANGQIQG</sequence>
<accession>X1JZW0</accession>
<dbReference type="EMBL" id="BARU01047498">
    <property type="protein sequence ID" value="GAH99777.1"/>
    <property type="molecule type" value="Genomic_DNA"/>
</dbReference>
<dbReference type="AlphaFoldDB" id="X1JZW0"/>
<organism evidence="1">
    <name type="scientific">marine sediment metagenome</name>
    <dbReference type="NCBI Taxonomy" id="412755"/>
    <lineage>
        <taxon>unclassified sequences</taxon>
        <taxon>metagenomes</taxon>
        <taxon>ecological metagenomes</taxon>
    </lineage>
</organism>
<feature type="non-terminal residue" evidence="1">
    <location>
        <position position="103"/>
    </location>
</feature>
<feature type="non-terminal residue" evidence="1">
    <location>
        <position position="1"/>
    </location>
</feature>
<protein>
    <submittedName>
        <fullName evidence="1">Uncharacterized protein</fullName>
    </submittedName>
</protein>
<proteinExistence type="predicted"/>
<evidence type="ECO:0000313" key="1">
    <source>
        <dbReference type="EMBL" id="GAH99777.1"/>
    </source>
</evidence>
<gene>
    <name evidence="1" type="ORF">S03H2_71142</name>
</gene>
<comment type="caution">
    <text evidence="1">The sequence shown here is derived from an EMBL/GenBank/DDBJ whole genome shotgun (WGS) entry which is preliminary data.</text>
</comment>
<reference evidence="1" key="1">
    <citation type="journal article" date="2014" name="Front. Microbiol.">
        <title>High frequency of phylogenetically diverse reductive dehalogenase-homologous genes in deep subseafloor sedimentary metagenomes.</title>
        <authorList>
            <person name="Kawai M."/>
            <person name="Futagami T."/>
            <person name="Toyoda A."/>
            <person name="Takaki Y."/>
            <person name="Nishi S."/>
            <person name="Hori S."/>
            <person name="Arai W."/>
            <person name="Tsubouchi T."/>
            <person name="Morono Y."/>
            <person name="Uchiyama I."/>
            <person name="Ito T."/>
            <person name="Fujiyama A."/>
            <person name="Inagaki F."/>
            <person name="Takami H."/>
        </authorList>
    </citation>
    <scope>NUCLEOTIDE SEQUENCE</scope>
    <source>
        <strain evidence="1">Expedition CK06-06</strain>
    </source>
</reference>
<name>X1JZW0_9ZZZZ</name>